<dbReference type="SMART" id="SM00823">
    <property type="entry name" value="PKS_PP"/>
    <property type="match status" value="3"/>
</dbReference>
<dbReference type="InterPro" id="IPR009081">
    <property type="entry name" value="PP-bd_ACP"/>
</dbReference>
<dbReference type="PROSITE" id="PS00455">
    <property type="entry name" value="AMP_BINDING"/>
    <property type="match status" value="2"/>
</dbReference>
<dbReference type="InterPro" id="IPR023213">
    <property type="entry name" value="CAT-like_dom_sf"/>
</dbReference>
<dbReference type="SUPFAM" id="SSF52777">
    <property type="entry name" value="CoA-dependent acyltransferases"/>
    <property type="match status" value="5"/>
</dbReference>
<evidence type="ECO:0000313" key="7">
    <source>
        <dbReference type="EMBL" id="KAF1934468.1"/>
    </source>
</evidence>
<keyword evidence="8" id="KW-1185">Reference proteome</keyword>
<dbReference type="InterPro" id="IPR010071">
    <property type="entry name" value="AA_adenyl_dom"/>
</dbReference>
<dbReference type="Gene3D" id="3.30.559.30">
    <property type="entry name" value="Nonribosomal peptide synthetase, condensation domain"/>
    <property type="match status" value="2"/>
</dbReference>
<dbReference type="NCBIfam" id="TIGR01733">
    <property type="entry name" value="AA-adenyl-dom"/>
    <property type="match status" value="1"/>
</dbReference>
<dbReference type="InterPro" id="IPR000873">
    <property type="entry name" value="AMP-dep_synth/lig_dom"/>
</dbReference>
<dbReference type="InterPro" id="IPR020845">
    <property type="entry name" value="AMP-binding_CS"/>
</dbReference>
<dbReference type="Gene3D" id="3.30.300.30">
    <property type="match status" value="3"/>
</dbReference>
<dbReference type="Gene3D" id="1.10.1200.10">
    <property type="entry name" value="ACP-like"/>
    <property type="match status" value="3"/>
</dbReference>
<keyword evidence="3" id="KW-0436">Ligase</keyword>
<dbReference type="PROSITE" id="PS50075">
    <property type="entry name" value="CARRIER"/>
    <property type="match status" value="3"/>
</dbReference>
<evidence type="ECO:0000256" key="3">
    <source>
        <dbReference type="ARBA" id="ARBA00022598"/>
    </source>
</evidence>
<dbReference type="SUPFAM" id="SSF56801">
    <property type="entry name" value="Acetyl-CoA synthetase-like"/>
    <property type="match status" value="3"/>
</dbReference>
<dbReference type="Pfam" id="PF00501">
    <property type="entry name" value="AMP-binding"/>
    <property type="match status" value="2"/>
</dbReference>
<dbReference type="Gene3D" id="3.40.50.12780">
    <property type="entry name" value="N-terminal domain of ligase-like"/>
    <property type="match status" value="2"/>
</dbReference>
<dbReference type="GeneID" id="54353136"/>
<dbReference type="GO" id="GO:0016874">
    <property type="term" value="F:ligase activity"/>
    <property type="evidence" value="ECO:0007669"/>
    <property type="project" value="UniProtKB-KW"/>
</dbReference>
<dbReference type="CDD" id="cd05918">
    <property type="entry name" value="A_NRPS_SidN3_like"/>
    <property type="match status" value="2"/>
</dbReference>
<dbReference type="InterPro" id="IPR036736">
    <property type="entry name" value="ACP-like_sf"/>
</dbReference>
<dbReference type="FunFam" id="3.30.559.30:FF:000003">
    <property type="entry name" value="Nonribosomal peptide synthase SidD"/>
    <property type="match status" value="1"/>
</dbReference>
<dbReference type="InterPro" id="IPR006162">
    <property type="entry name" value="Ppantetheine_attach_site"/>
</dbReference>
<evidence type="ECO:0000256" key="1">
    <source>
        <dbReference type="ARBA" id="ARBA00022450"/>
    </source>
</evidence>
<dbReference type="GO" id="GO:0031177">
    <property type="term" value="F:phosphopantetheine binding"/>
    <property type="evidence" value="ECO:0007669"/>
    <property type="project" value="InterPro"/>
</dbReference>
<evidence type="ECO:0000259" key="6">
    <source>
        <dbReference type="PROSITE" id="PS50075"/>
    </source>
</evidence>
<dbReference type="EMBL" id="ML978956">
    <property type="protein sequence ID" value="KAF1934468.1"/>
    <property type="molecule type" value="Genomic_DNA"/>
</dbReference>
<dbReference type="InterPro" id="IPR045851">
    <property type="entry name" value="AMP-bd_C_sf"/>
</dbReference>
<accession>A0A6A5S527</accession>
<dbReference type="CDD" id="cd19545">
    <property type="entry name" value="FUM14_C_NRPS-like"/>
    <property type="match status" value="2"/>
</dbReference>
<evidence type="ECO:0000256" key="5">
    <source>
        <dbReference type="SAM" id="MobiDB-lite"/>
    </source>
</evidence>
<dbReference type="GO" id="GO:0043041">
    <property type="term" value="P:amino acid activation for nonribosomal peptide biosynthetic process"/>
    <property type="evidence" value="ECO:0007669"/>
    <property type="project" value="TreeGrafter"/>
</dbReference>
<dbReference type="InterPro" id="IPR042099">
    <property type="entry name" value="ANL_N_sf"/>
</dbReference>
<protein>
    <submittedName>
        <fullName evidence="7">Acetyl-CoA synthetase-like protein</fullName>
    </submittedName>
</protein>
<reference evidence="7" key="1">
    <citation type="journal article" date="2020" name="Stud. Mycol.">
        <title>101 Dothideomycetes genomes: a test case for predicting lifestyles and emergence of pathogens.</title>
        <authorList>
            <person name="Haridas S."/>
            <person name="Albert R."/>
            <person name="Binder M."/>
            <person name="Bloem J."/>
            <person name="Labutti K."/>
            <person name="Salamov A."/>
            <person name="Andreopoulos B."/>
            <person name="Baker S."/>
            <person name="Barry K."/>
            <person name="Bills G."/>
            <person name="Bluhm B."/>
            <person name="Cannon C."/>
            <person name="Castanera R."/>
            <person name="Culley D."/>
            <person name="Daum C."/>
            <person name="Ezra D."/>
            <person name="Gonzalez J."/>
            <person name="Henrissat B."/>
            <person name="Kuo A."/>
            <person name="Liang C."/>
            <person name="Lipzen A."/>
            <person name="Lutzoni F."/>
            <person name="Magnuson J."/>
            <person name="Mondo S."/>
            <person name="Nolan M."/>
            <person name="Ohm R."/>
            <person name="Pangilinan J."/>
            <person name="Park H.-J."/>
            <person name="Ramirez L."/>
            <person name="Alfaro M."/>
            <person name="Sun H."/>
            <person name="Tritt A."/>
            <person name="Yoshinaga Y."/>
            <person name="Zwiers L.-H."/>
            <person name="Turgeon B."/>
            <person name="Goodwin S."/>
            <person name="Spatafora J."/>
            <person name="Crous P."/>
            <person name="Grigoriev I."/>
        </authorList>
    </citation>
    <scope>NUCLEOTIDE SEQUENCE</scope>
    <source>
        <strain evidence="7">CBS 183.55</strain>
    </source>
</reference>
<evidence type="ECO:0000256" key="2">
    <source>
        <dbReference type="ARBA" id="ARBA00022553"/>
    </source>
</evidence>
<dbReference type="SUPFAM" id="SSF47336">
    <property type="entry name" value="ACP-like"/>
    <property type="match status" value="3"/>
</dbReference>
<gene>
    <name evidence="7" type="ORF">M421DRAFT_571</name>
</gene>
<dbReference type="Pfam" id="PF00550">
    <property type="entry name" value="PP-binding"/>
    <property type="match status" value="3"/>
</dbReference>
<sequence length="2434" mass="271266">MSADCAAYVLFTSGTTGIPKGVVMDHRAVTSSQIHRRTLKGYTEGCRVFQFSSYTFDTCIDEIFMTLGNGGCVCVPSEDARMNGLASAIRNMAVELLEVTPTVGRLIVPSEVPSIKTIVFGGEYMSQLDFAPWKERARVFNTYGPTECCVECVISDVTGETTPGLIGKAAGSSLWIVTPDDHNRLAPIGAVGELLVEGPALSRGYLNDPQNTAASFIEDPHWLLRGTTGFPGRHGRLYKTGDLVKYVSNGSLIYVGRKDTQVKINGQRLELGEVEAHVSKVVPEGTHVIADILSYPDGTQALAAFIRFPDERALENDTTLAIMPGASDLQSKLFQTVPRYMVPTVFFKSRKFPMTLSGKTDRNLLRESAIDLKTIDSSLEKETNNHGLLRPISSRERKLQQIWATVLKLYPPRIGANDSFFELGGDSIAAIKVAGLARKQGIKVAVVDIFKNPRLCDLAAKSTTKSTKTKEVSVPPFSLLEDGQLLRNRVAVAYKLDQSTIQDLLPCTPLQEGLLSLTTRDSGEYMIQKVLHISDDIDAERFCMAWEASIELLPILRTRMFLASGYDGILQGIIREGVHWKKVDRLNEYLELDRAQPMGLGDSLARYALVDNGNDRWFVWTIHHCLYDGWTMPRMLAMVERAYQGLSQVQPDTFNSFVKSFLKRNIQETQDFWKSYLAEAQVTRLPKRALRTGPIHERGLMEKKHAVAFENKRSYVPSTIIRTALGIVLSQLTGSDDVIFGTTVSGRYSSLDNIEDIMGPTIATVPVRVRIEDAMSIGELLAAVQEQSTTMMLYEHEGLHNIGSLSQSCQDACKFETYLIVQQQEDNSSFESGSLGRWQGESGTRNRFSTYPLMIECFLGEDGMNIQAQFDQELISPLEMERMIDQFHDVLNQLLQADSSQKLHDLKSASMSDVRQIFAWNEDVPQPFKQLLHHLFTKMAKETPEAMAINAWDGTFTYSELDQASSHLAKILKLSGVKQEIMVPIFFEHSKWAVVAMLAVLKADGVFVPLDPHQPALRRKRLLEQAHGPVIITSTLYADLVHASDRGIIVVEASLFEYAQLKADTPQDSDICTDINPECAAYILFTSGSTGEPKGVVMPHRAVSTSLTRRTKTQGFGPESRVLQFASYTFDVMIDEIFMTILSGGCVCIPSDDARMSDLSGAIRDLGVNTIGVTPTVARQIEPKDVPGVTTVMLWGEAVSRNDLVRWGRLRNILLLYGPTEACIICVHFTVDADNLPYASMIGKTVGATGWVVNARDHNQLVPIGAVGELLIEGPGLARGYLNNDEKTQASFIYDPEFLRYDKQYSQERHGRRRLYKTGDLVRYDVSGSLVYLGRKDDAQIKLNGQRVELGEVEIQLAHSIPNANHIVADIVTLSGGQRLLAAFINFHVEDLTPAAHAKSPRSVNLQIIIQKVEIENEMLKRLPRNMIPSALFAVEYIPRTLAGKVDRKQLREAAATFTISDLNQKHSQEKITRPLSDNERKLRKIWADTLKLDVSAIFVTDNFFELGGNSVTAMIVASQARRQAMEITVADIIRSPRICDLAANVKSSVLRKGTTIPPFSLLEPTNYKQVFQEITAVHGLSPDTIEDLLPCSPLQEGLLSLTSLEGDYVFQRVLQISENVEINKLCKAWEAVVHELPILRTRFFMVAQHDIIQAVLKQGIDWIQAVNLEEYLKSDIANPMGLGDPMSRYAIITSESGKERWFVWTIHHSLYDGWVLSRILDMAERAYNGRSLGKPIGFGHFIKYFLERDKVKAGEFWRSYLADLPIPPQLLKCGQNIEPARRAFLRKERALRLEARDHVPSTFIRAAMGVTLGKITGLNDVVFGTTVTGRGCPVYGIEDIMGPTIATVPVRVDFKTKQTVKNFLDTLQSQAMAMLPFEHEGLQNIGRMSQFCRDACQFQAYLVIQQDHPAYSDPGTLGEWRQELDRGGLSTYPVVMECYVREDSVEIRTSFNSETVSESEMEGILDYYFRVLEKLLEAGARSLRKLQDIIVIPEVDLKQLWGKNSTVSQLVEFRRQLKEMDRKLAHLIEESLNRGGSKTTTEDTKALASRLDGTQDQSNGPPVDLEDIEYQIGSRLSNVVQAVADFVTFLDGERALVAFVLLRSSDGESTDGAPLLQIITSNEIRDSVSKQMPQHLVPAVFFSIQSVPRTITGNVDRQLLREAAGKLELYKLKTQQEGAWRPPSKEERELLQIWATVLELEASTIGVNDNFFRLGGDSVSAMKVAAAARAFGRSISASSIVKYPTIAQQIANTSIQKDPGLVLTTPKPHELVHDCQREEIMQSLATKGLEGDVLDILPTTDFQSKIVMDAISSPESALNYICVDLGHSVNLDNLQNACKALVDKIEIFRTVFVLSKGKAWQVVLKRLPVKLAKFEVQDDSFAEIYCRIRSEPCSFDVPTLSFNLARTRGLGYRLLIGISHAQYDGLSVPMNFD</sequence>
<name>A0A6A5S527_9PLEO</name>
<dbReference type="FunFam" id="3.30.300.30:FF:000015">
    <property type="entry name" value="Nonribosomal peptide synthase SidD"/>
    <property type="match status" value="2"/>
</dbReference>
<keyword evidence="1" id="KW-0596">Phosphopantetheine</keyword>
<comment type="similarity">
    <text evidence="4">Belongs to the NRP synthetase family.</text>
</comment>
<dbReference type="PROSITE" id="PS00012">
    <property type="entry name" value="PHOSPHOPANTETHEINE"/>
    <property type="match status" value="2"/>
</dbReference>
<feature type="domain" description="Carrier" evidence="6">
    <location>
        <begin position="2182"/>
        <end position="2258"/>
    </location>
</feature>
<dbReference type="InterPro" id="IPR020806">
    <property type="entry name" value="PKS_PP-bd"/>
</dbReference>
<dbReference type="Proteomes" id="UP000800082">
    <property type="component" value="Unassembled WGS sequence"/>
</dbReference>
<feature type="domain" description="Carrier" evidence="6">
    <location>
        <begin position="1474"/>
        <end position="1550"/>
    </location>
</feature>
<dbReference type="Pfam" id="PF00668">
    <property type="entry name" value="Condensation"/>
    <property type="match status" value="2"/>
</dbReference>
<dbReference type="OrthoDB" id="416786at2759"/>
<dbReference type="GO" id="GO:0005737">
    <property type="term" value="C:cytoplasm"/>
    <property type="evidence" value="ECO:0007669"/>
    <property type="project" value="TreeGrafter"/>
</dbReference>
<dbReference type="PANTHER" id="PTHR45527">
    <property type="entry name" value="NONRIBOSOMAL PEPTIDE SYNTHETASE"/>
    <property type="match status" value="1"/>
</dbReference>
<dbReference type="PANTHER" id="PTHR45527:SF1">
    <property type="entry name" value="FATTY ACID SYNTHASE"/>
    <property type="match status" value="1"/>
</dbReference>
<evidence type="ECO:0000313" key="8">
    <source>
        <dbReference type="Proteomes" id="UP000800082"/>
    </source>
</evidence>
<dbReference type="InterPro" id="IPR001242">
    <property type="entry name" value="Condensation_dom"/>
</dbReference>
<dbReference type="GO" id="GO:0044550">
    <property type="term" value="P:secondary metabolite biosynthetic process"/>
    <property type="evidence" value="ECO:0007669"/>
    <property type="project" value="TreeGrafter"/>
</dbReference>
<keyword evidence="2" id="KW-0597">Phosphoprotein</keyword>
<evidence type="ECO:0000256" key="4">
    <source>
        <dbReference type="ARBA" id="ARBA00029454"/>
    </source>
</evidence>
<proteinExistence type="inferred from homology"/>
<feature type="domain" description="Carrier" evidence="6">
    <location>
        <begin position="390"/>
        <end position="466"/>
    </location>
</feature>
<dbReference type="FunFam" id="1.10.1200.10:FF:000005">
    <property type="entry name" value="Nonribosomal peptide synthetase 1"/>
    <property type="match status" value="2"/>
</dbReference>
<feature type="region of interest" description="Disordered" evidence="5">
    <location>
        <begin position="2035"/>
        <end position="2063"/>
    </location>
</feature>
<organism evidence="7 8">
    <name type="scientific">Didymella exigua CBS 183.55</name>
    <dbReference type="NCBI Taxonomy" id="1150837"/>
    <lineage>
        <taxon>Eukaryota</taxon>
        <taxon>Fungi</taxon>
        <taxon>Dikarya</taxon>
        <taxon>Ascomycota</taxon>
        <taxon>Pezizomycotina</taxon>
        <taxon>Dothideomycetes</taxon>
        <taxon>Pleosporomycetidae</taxon>
        <taxon>Pleosporales</taxon>
        <taxon>Pleosporineae</taxon>
        <taxon>Didymellaceae</taxon>
        <taxon>Didymella</taxon>
    </lineage>
</organism>
<dbReference type="Gene3D" id="3.30.559.10">
    <property type="entry name" value="Chloramphenicol acetyltransferase-like domain"/>
    <property type="match status" value="3"/>
</dbReference>
<dbReference type="FunFam" id="3.40.50.12780:FF:000014">
    <property type="entry name" value="Nonribosomal peptide synthetase 1"/>
    <property type="match status" value="1"/>
</dbReference>
<dbReference type="RefSeq" id="XP_033454716.1">
    <property type="nucleotide sequence ID" value="XM_033595469.1"/>
</dbReference>